<gene>
    <name evidence="10" type="ORF">Krac_10204</name>
</gene>
<accession>D6TG13</accession>
<dbReference type="GO" id="GO:0000976">
    <property type="term" value="F:transcription cis-regulatory region binding"/>
    <property type="evidence" value="ECO:0007669"/>
    <property type="project" value="TreeGrafter"/>
</dbReference>
<sequence>MATRVLLVDDDQTILSLLKRGLAYEGFEVYTAPDGETGLAATKKYQPHLVLLDIAMPGLDGLELCRRLHVLGDIAIIMLTARDDVADKVHALGLGADDYVPKPFSFDELVARMRAVLRRHTGSQEMLSYSDLELNQATREVHRDGQLIELTTREYDLLLLLMRHPRQVLTRDQILEQVWGYNADLETNVLEVHMGHLRQKLEASGGSRVIQTIRGVGYVLKG</sequence>
<dbReference type="InterPro" id="IPR011006">
    <property type="entry name" value="CheY-like_superfamily"/>
</dbReference>
<dbReference type="Gene3D" id="6.10.250.690">
    <property type="match status" value="1"/>
</dbReference>
<dbReference type="CDD" id="cd00383">
    <property type="entry name" value="trans_reg_C"/>
    <property type="match status" value="1"/>
</dbReference>
<dbReference type="GO" id="GO:0005829">
    <property type="term" value="C:cytosol"/>
    <property type="evidence" value="ECO:0007669"/>
    <property type="project" value="TreeGrafter"/>
</dbReference>
<dbReference type="Gene3D" id="3.40.50.2300">
    <property type="match status" value="1"/>
</dbReference>
<dbReference type="FunFam" id="3.40.50.2300:FF:000001">
    <property type="entry name" value="DNA-binding response regulator PhoB"/>
    <property type="match status" value="1"/>
</dbReference>
<dbReference type="CDD" id="cd17574">
    <property type="entry name" value="REC_OmpR"/>
    <property type="match status" value="1"/>
</dbReference>
<dbReference type="PROSITE" id="PS51755">
    <property type="entry name" value="OMPR_PHOB"/>
    <property type="match status" value="1"/>
</dbReference>
<keyword evidence="2" id="KW-0902">Two-component regulatory system</keyword>
<dbReference type="PANTHER" id="PTHR48111:SF22">
    <property type="entry name" value="REGULATOR OF RPOS"/>
    <property type="match status" value="1"/>
</dbReference>
<dbReference type="Pfam" id="PF00072">
    <property type="entry name" value="Response_reg"/>
    <property type="match status" value="1"/>
</dbReference>
<keyword evidence="4 7" id="KW-0238">DNA-binding</keyword>
<dbReference type="OrthoDB" id="9790442at2"/>
<dbReference type="EMBL" id="ADVG01000001">
    <property type="protein sequence ID" value="EFH88715.1"/>
    <property type="molecule type" value="Genomic_DNA"/>
</dbReference>
<evidence type="ECO:0000259" key="8">
    <source>
        <dbReference type="PROSITE" id="PS50110"/>
    </source>
</evidence>
<dbReference type="Proteomes" id="UP000004508">
    <property type="component" value="Unassembled WGS sequence"/>
</dbReference>
<dbReference type="InterPro" id="IPR039420">
    <property type="entry name" value="WalR-like"/>
</dbReference>
<keyword evidence="3" id="KW-0805">Transcription regulation</keyword>
<dbReference type="FunFam" id="1.10.10.10:FF:000005">
    <property type="entry name" value="Two-component system response regulator"/>
    <property type="match status" value="1"/>
</dbReference>
<dbReference type="SUPFAM" id="SSF52172">
    <property type="entry name" value="CheY-like"/>
    <property type="match status" value="1"/>
</dbReference>
<evidence type="ECO:0000259" key="9">
    <source>
        <dbReference type="PROSITE" id="PS51755"/>
    </source>
</evidence>
<proteinExistence type="predicted"/>
<dbReference type="InterPro" id="IPR001867">
    <property type="entry name" value="OmpR/PhoB-type_DNA-bd"/>
</dbReference>
<evidence type="ECO:0000256" key="1">
    <source>
        <dbReference type="ARBA" id="ARBA00022553"/>
    </source>
</evidence>
<evidence type="ECO:0000313" key="10">
    <source>
        <dbReference type="EMBL" id="EFH88715.1"/>
    </source>
</evidence>
<dbReference type="RefSeq" id="WP_007904865.1">
    <property type="nucleotide sequence ID" value="NZ_ADVG01000001.1"/>
</dbReference>
<dbReference type="PROSITE" id="PS50110">
    <property type="entry name" value="RESPONSE_REGULATORY"/>
    <property type="match status" value="1"/>
</dbReference>
<dbReference type="PANTHER" id="PTHR48111">
    <property type="entry name" value="REGULATOR OF RPOS"/>
    <property type="match status" value="1"/>
</dbReference>
<dbReference type="SMART" id="SM00448">
    <property type="entry name" value="REC"/>
    <property type="match status" value="1"/>
</dbReference>
<dbReference type="SMART" id="SM00862">
    <property type="entry name" value="Trans_reg_C"/>
    <property type="match status" value="1"/>
</dbReference>
<dbReference type="AlphaFoldDB" id="D6TG13"/>
<comment type="caution">
    <text evidence="10">The sequence shown here is derived from an EMBL/GenBank/DDBJ whole genome shotgun (WGS) entry which is preliminary data.</text>
</comment>
<keyword evidence="5" id="KW-0804">Transcription</keyword>
<evidence type="ECO:0000256" key="3">
    <source>
        <dbReference type="ARBA" id="ARBA00023015"/>
    </source>
</evidence>
<feature type="modified residue" description="4-aspartylphosphate" evidence="6">
    <location>
        <position position="53"/>
    </location>
</feature>
<dbReference type="GO" id="GO:0032993">
    <property type="term" value="C:protein-DNA complex"/>
    <property type="evidence" value="ECO:0007669"/>
    <property type="project" value="TreeGrafter"/>
</dbReference>
<evidence type="ECO:0000256" key="4">
    <source>
        <dbReference type="ARBA" id="ARBA00023125"/>
    </source>
</evidence>
<evidence type="ECO:0000313" key="11">
    <source>
        <dbReference type="Proteomes" id="UP000004508"/>
    </source>
</evidence>
<evidence type="ECO:0000256" key="2">
    <source>
        <dbReference type="ARBA" id="ARBA00023012"/>
    </source>
</evidence>
<keyword evidence="1 6" id="KW-0597">Phosphoprotein</keyword>
<protein>
    <submittedName>
        <fullName evidence="10">Two component transcriptional regulator, winged helix family</fullName>
    </submittedName>
</protein>
<dbReference type="Gene3D" id="1.10.10.10">
    <property type="entry name" value="Winged helix-like DNA-binding domain superfamily/Winged helix DNA-binding domain"/>
    <property type="match status" value="1"/>
</dbReference>
<dbReference type="STRING" id="485913.Krac_10204"/>
<name>D6TG13_KTERA</name>
<reference evidence="10 11" key="1">
    <citation type="journal article" date="2011" name="Stand. Genomic Sci.">
        <title>Non-contiguous finished genome sequence and contextual data of the filamentous soil bacterium Ktedonobacter racemifer type strain (SOSP1-21).</title>
        <authorList>
            <person name="Chang Y.J."/>
            <person name="Land M."/>
            <person name="Hauser L."/>
            <person name="Chertkov O."/>
            <person name="Del Rio T.G."/>
            <person name="Nolan M."/>
            <person name="Copeland A."/>
            <person name="Tice H."/>
            <person name="Cheng J.F."/>
            <person name="Lucas S."/>
            <person name="Han C."/>
            <person name="Goodwin L."/>
            <person name="Pitluck S."/>
            <person name="Ivanova N."/>
            <person name="Ovchinikova G."/>
            <person name="Pati A."/>
            <person name="Chen A."/>
            <person name="Palaniappan K."/>
            <person name="Mavromatis K."/>
            <person name="Liolios K."/>
            <person name="Brettin T."/>
            <person name="Fiebig A."/>
            <person name="Rohde M."/>
            <person name="Abt B."/>
            <person name="Goker M."/>
            <person name="Detter J.C."/>
            <person name="Woyke T."/>
            <person name="Bristow J."/>
            <person name="Eisen J.A."/>
            <person name="Markowitz V."/>
            <person name="Hugenholtz P."/>
            <person name="Kyrpides N.C."/>
            <person name="Klenk H.P."/>
            <person name="Lapidus A."/>
        </authorList>
    </citation>
    <scope>NUCLEOTIDE SEQUENCE [LARGE SCALE GENOMIC DNA]</scope>
    <source>
        <strain evidence="11">DSM 44963</strain>
    </source>
</reference>
<dbReference type="Pfam" id="PF00486">
    <property type="entry name" value="Trans_reg_C"/>
    <property type="match status" value="1"/>
</dbReference>
<dbReference type="GO" id="GO:0006355">
    <property type="term" value="P:regulation of DNA-templated transcription"/>
    <property type="evidence" value="ECO:0007669"/>
    <property type="project" value="InterPro"/>
</dbReference>
<keyword evidence="11" id="KW-1185">Reference proteome</keyword>
<evidence type="ECO:0000256" key="5">
    <source>
        <dbReference type="ARBA" id="ARBA00023163"/>
    </source>
</evidence>
<dbReference type="eggNOG" id="COG0745">
    <property type="taxonomic scope" value="Bacteria"/>
</dbReference>
<dbReference type="GO" id="GO:0000156">
    <property type="term" value="F:phosphorelay response regulator activity"/>
    <property type="evidence" value="ECO:0007669"/>
    <property type="project" value="TreeGrafter"/>
</dbReference>
<feature type="domain" description="Response regulatory" evidence="8">
    <location>
        <begin position="4"/>
        <end position="117"/>
    </location>
</feature>
<evidence type="ECO:0000256" key="6">
    <source>
        <dbReference type="PROSITE-ProRule" id="PRU00169"/>
    </source>
</evidence>
<dbReference type="InterPro" id="IPR001789">
    <property type="entry name" value="Sig_transdc_resp-reg_receiver"/>
</dbReference>
<feature type="DNA-binding region" description="OmpR/PhoB-type" evidence="7">
    <location>
        <begin position="124"/>
        <end position="222"/>
    </location>
</feature>
<dbReference type="InParanoid" id="D6TG13"/>
<dbReference type="InterPro" id="IPR036388">
    <property type="entry name" value="WH-like_DNA-bd_sf"/>
</dbReference>
<evidence type="ECO:0000256" key="7">
    <source>
        <dbReference type="PROSITE-ProRule" id="PRU01091"/>
    </source>
</evidence>
<organism evidence="10 11">
    <name type="scientific">Ktedonobacter racemifer DSM 44963</name>
    <dbReference type="NCBI Taxonomy" id="485913"/>
    <lineage>
        <taxon>Bacteria</taxon>
        <taxon>Bacillati</taxon>
        <taxon>Chloroflexota</taxon>
        <taxon>Ktedonobacteria</taxon>
        <taxon>Ktedonobacterales</taxon>
        <taxon>Ktedonobacteraceae</taxon>
        <taxon>Ktedonobacter</taxon>
    </lineage>
</organism>
<feature type="domain" description="OmpR/PhoB-type" evidence="9">
    <location>
        <begin position="124"/>
        <end position="222"/>
    </location>
</feature>